<reference evidence="2 3" key="1">
    <citation type="submission" date="2016-02" db="EMBL/GenBank/DDBJ databases">
        <authorList>
            <person name="Wen L."/>
            <person name="He K."/>
            <person name="Yang H."/>
        </authorList>
    </citation>
    <scope>NUCLEOTIDE SEQUENCE [LARGE SCALE GENOMIC DNA]</scope>
    <source>
        <strain evidence="2 3">CV58</strain>
    </source>
</reference>
<dbReference type="Gene3D" id="1.10.10.10">
    <property type="entry name" value="Winged helix-like DNA-binding domain superfamily/Winged helix DNA-binding domain"/>
    <property type="match status" value="1"/>
</dbReference>
<protein>
    <submittedName>
        <fullName evidence="2">Response regulator receiver protein</fullName>
    </submittedName>
</protein>
<dbReference type="Pfam" id="PF21332">
    <property type="entry name" value="AmiR_N"/>
    <property type="match status" value="1"/>
</dbReference>
<gene>
    <name evidence="2" type="ORF">AXE65_03390</name>
</gene>
<dbReference type="PIRSF" id="PIRSF036382">
    <property type="entry name" value="RR_antiterm"/>
    <property type="match status" value="1"/>
</dbReference>
<dbReference type="InterPro" id="IPR005561">
    <property type="entry name" value="ANTAR"/>
</dbReference>
<dbReference type="Pfam" id="PF03861">
    <property type="entry name" value="ANTAR"/>
    <property type="match status" value="1"/>
</dbReference>
<dbReference type="Gene3D" id="3.40.50.2300">
    <property type="match status" value="1"/>
</dbReference>
<dbReference type="InterPro" id="IPR036388">
    <property type="entry name" value="WH-like_DNA-bd_sf"/>
</dbReference>
<dbReference type="GO" id="GO:0003723">
    <property type="term" value="F:RNA binding"/>
    <property type="evidence" value="ECO:0007669"/>
    <property type="project" value="InterPro"/>
</dbReference>
<dbReference type="SUPFAM" id="SSF52172">
    <property type="entry name" value="CheY-like"/>
    <property type="match status" value="1"/>
</dbReference>
<keyword evidence="3" id="KW-1185">Reference proteome</keyword>
<dbReference type="OrthoDB" id="8720242at2"/>
<dbReference type="AlphaFoldDB" id="A0A139SRV2"/>
<sequence length="205" mass="23095">MDHAIRRLFEDLRSIRVALIYPPGEDRELLAAQLRRIGCAAQLYWPFPASVPKADLVFFALAQGQYESALWSASEVSATLIALSEYETPTSLKQLLKSQAHGVLIKPFRSAGILSTLVLARSAKQYQDRQQHKIEKLEETIKSRRLIERATRLLMEREQLDEPAAYAHLRSQATRLRVSVAEVAAMLVEASDTLAKLGLAENNRR</sequence>
<dbReference type="PROSITE" id="PS50921">
    <property type="entry name" value="ANTAR"/>
    <property type="match status" value="1"/>
</dbReference>
<evidence type="ECO:0000313" key="2">
    <source>
        <dbReference type="EMBL" id="KXU37262.1"/>
    </source>
</evidence>
<accession>A0A139SRV2</accession>
<evidence type="ECO:0000259" key="1">
    <source>
        <dbReference type="PROSITE" id="PS50921"/>
    </source>
</evidence>
<feature type="domain" description="ANTAR" evidence="1">
    <location>
        <begin position="127"/>
        <end position="188"/>
    </location>
</feature>
<comment type="caution">
    <text evidence="2">The sequence shown here is derived from an EMBL/GenBank/DDBJ whole genome shotgun (WGS) entry which is preliminary data.</text>
</comment>
<dbReference type="SMART" id="SM01012">
    <property type="entry name" value="ANTAR"/>
    <property type="match status" value="1"/>
</dbReference>
<name>A0A139SRV2_9GAMM</name>
<dbReference type="EMBL" id="LSZO01000166">
    <property type="protein sequence ID" value="KXU37262.1"/>
    <property type="molecule type" value="Genomic_DNA"/>
</dbReference>
<dbReference type="RefSeq" id="WP_068390811.1">
    <property type="nucleotide sequence ID" value="NZ_LSZO01000166.1"/>
</dbReference>
<dbReference type="Proteomes" id="UP000072660">
    <property type="component" value="Unassembled WGS sequence"/>
</dbReference>
<dbReference type="InterPro" id="IPR008327">
    <property type="entry name" value="Sig_transdc_resp-reg_antiterm"/>
</dbReference>
<organism evidence="2 3">
    <name type="scientific">Ventosimonas gracilis</name>
    <dbReference type="NCBI Taxonomy" id="1680762"/>
    <lineage>
        <taxon>Bacteria</taxon>
        <taxon>Pseudomonadati</taxon>
        <taxon>Pseudomonadota</taxon>
        <taxon>Gammaproteobacteria</taxon>
        <taxon>Pseudomonadales</taxon>
        <taxon>Ventosimonadaceae</taxon>
        <taxon>Ventosimonas</taxon>
    </lineage>
</organism>
<evidence type="ECO:0000313" key="3">
    <source>
        <dbReference type="Proteomes" id="UP000072660"/>
    </source>
</evidence>
<dbReference type="InterPro" id="IPR011006">
    <property type="entry name" value="CheY-like_superfamily"/>
</dbReference>
<dbReference type="InterPro" id="IPR049021">
    <property type="entry name" value="AmiR_N"/>
</dbReference>
<proteinExistence type="predicted"/>